<evidence type="ECO:0000256" key="1">
    <source>
        <dbReference type="ARBA" id="ARBA00004141"/>
    </source>
</evidence>
<name>A0ABW1RZH9_9LACO</name>
<dbReference type="PANTHER" id="PTHR37306:SF1">
    <property type="entry name" value="COLICIN V PRODUCTION PROTEIN"/>
    <property type="match status" value="1"/>
</dbReference>
<evidence type="ECO:0000256" key="5">
    <source>
        <dbReference type="SAM" id="Phobius"/>
    </source>
</evidence>
<evidence type="ECO:0000256" key="3">
    <source>
        <dbReference type="ARBA" id="ARBA00022989"/>
    </source>
</evidence>
<keyword evidence="4 5" id="KW-0472">Membrane</keyword>
<feature type="transmembrane region" description="Helical" evidence="5">
    <location>
        <begin position="107"/>
        <end position="133"/>
    </location>
</feature>
<comment type="caution">
    <text evidence="6">The sequence shown here is derived from an EMBL/GenBank/DDBJ whole genome shotgun (WGS) entry which is preliminary data.</text>
</comment>
<dbReference type="PANTHER" id="PTHR37306">
    <property type="entry name" value="COLICIN V PRODUCTION PROTEIN"/>
    <property type="match status" value="1"/>
</dbReference>
<proteinExistence type="predicted"/>
<accession>A0ABW1RZH9</accession>
<protein>
    <submittedName>
        <fullName evidence="6">CvpA family protein</fullName>
    </submittedName>
</protein>
<keyword evidence="2 5" id="KW-0812">Transmembrane</keyword>
<dbReference type="EMBL" id="JBHSSC010000027">
    <property type="protein sequence ID" value="MFC6180960.1"/>
    <property type="molecule type" value="Genomic_DNA"/>
</dbReference>
<dbReference type="Pfam" id="PF02674">
    <property type="entry name" value="Colicin_V"/>
    <property type="match status" value="1"/>
</dbReference>
<sequence length="176" mass="19277">MIFTIVILILLVSALFRGFHRGFVIEILHLVGTVAVLIFARLLYQPLGSTITSLLTSLKLINQSTVSTLVVNLVAFFILTSLGWAVVRMLGRISRTITWLPVIKQVNSVAGGAVSFVLSYLVIFVVLSLANLVQTDFIQTQMSQSPVATFIVKQTPGLTSQYLGNIFKFETGTQNS</sequence>
<dbReference type="Proteomes" id="UP001596282">
    <property type="component" value="Unassembled WGS sequence"/>
</dbReference>
<comment type="subcellular location">
    <subcellularLocation>
        <location evidence="1">Membrane</location>
        <topology evidence="1">Multi-pass membrane protein</topology>
    </subcellularLocation>
</comment>
<gene>
    <name evidence="6" type="ORF">ACFP5Y_07000</name>
</gene>
<evidence type="ECO:0000256" key="4">
    <source>
        <dbReference type="ARBA" id="ARBA00023136"/>
    </source>
</evidence>
<feature type="transmembrane region" description="Helical" evidence="5">
    <location>
        <begin position="65"/>
        <end position="87"/>
    </location>
</feature>
<feature type="transmembrane region" description="Helical" evidence="5">
    <location>
        <begin position="27"/>
        <end position="44"/>
    </location>
</feature>
<keyword evidence="3 5" id="KW-1133">Transmembrane helix</keyword>
<evidence type="ECO:0000256" key="2">
    <source>
        <dbReference type="ARBA" id="ARBA00022692"/>
    </source>
</evidence>
<dbReference type="RefSeq" id="WP_137629728.1">
    <property type="nucleotide sequence ID" value="NZ_BJDJ01000036.1"/>
</dbReference>
<organism evidence="6 7">
    <name type="scientific">Lactiplantibacillus daowaiensis</name>
    <dbReference type="NCBI Taxonomy" id="2559918"/>
    <lineage>
        <taxon>Bacteria</taxon>
        <taxon>Bacillati</taxon>
        <taxon>Bacillota</taxon>
        <taxon>Bacilli</taxon>
        <taxon>Lactobacillales</taxon>
        <taxon>Lactobacillaceae</taxon>
        <taxon>Lactiplantibacillus</taxon>
    </lineage>
</organism>
<dbReference type="InterPro" id="IPR003825">
    <property type="entry name" value="Colicin-V_CvpA"/>
</dbReference>
<keyword evidence="7" id="KW-1185">Reference proteome</keyword>
<evidence type="ECO:0000313" key="6">
    <source>
        <dbReference type="EMBL" id="MFC6180960.1"/>
    </source>
</evidence>
<evidence type="ECO:0000313" key="7">
    <source>
        <dbReference type="Proteomes" id="UP001596282"/>
    </source>
</evidence>
<reference evidence="7" key="1">
    <citation type="journal article" date="2019" name="Int. J. Syst. Evol. Microbiol.">
        <title>The Global Catalogue of Microorganisms (GCM) 10K type strain sequencing project: providing services to taxonomists for standard genome sequencing and annotation.</title>
        <authorList>
            <consortium name="The Broad Institute Genomics Platform"/>
            <consortium name="The Broad Institute Genome Sequencing Center for Infectious Disease"/>
            <person name="Wu L."/>
            <person name="Ma J."/>
        </authorList>
    </citation>
    <scope>NUCLEOTIDE SEQUENCE [LARGE SCALE GENOMIC DNA]</scope>
    <source>
        <strain evidence="7">CCM 8933</strain>
    </source>
</reference>